<evidence type="ECO:0000313" key="3">
    <source>
        <dbReference type="Proteomes" id="UP001479290"/>
    </source>
</evidence>
<dbReference type="Proteomes" id="UP001479290">
    <property type="component" value="Unassembled WGS sequence"/>
</dbReference>
<comment type="caution">
    <text evidence="2">The sequence shown here is derived from an EMBL/GenBank/DDBJ whole genome shotgun (WGS) entry which is preliminary data.</text>
</comment>
<protein>
    <submittedName>
        <fullName evidence="2">Uncharacterized protein</fullName>
    </submittedName>
</protein>
<dbReference type="EMBL" id="JAWDJR010000006">
    <property type="protein sequence ID" value="KAK9973818.1"/>
    <property type="molecule type" value="Genomic_DNA"/>
</dbReference>
<proteinExistence type="predicted"/>
<accession>A0AAW2AL49</accession>
<feature type="region of interest" description="Disordered" evidence="1">
    <location>
        <begin position="1"/>
        <end position="21"/>
    </location>
</feature>
<keyword evidence="3" id="KW-1185">Reference proteome</keyword>
<organism evidence="2 3">
    <name type="scientific">Culter alburnus</name>
    <name type="common">Topmouth culter</name>
    <dbReference type="NCBI Taxonomy" id="194366"/>
    <lineage>
        <taxon>Eukaryota</taxon>
        <taxon>Metazoa</taxon>
        <taxon>Chordata</taxon>
        <taxon>Craniata</taxon>
        <taxon>Vertebrata</taxon>
        <taxon>Euteleostomi</taxon>
        <taxon>Actinopterygii</taxon>
        <taxon>Neopterygii</taxon>
        <taxon>Teleostei</taxon>
        <taxon>Ostariophysi</taxon>
        <taxon>Cypriniformes</taxon>
        <taxon>Xenocyprididae</taxon>
        <taxon>Xenocypridinae</taxon>
        <taxon>Culter</taxon>
    </lineage>
</organism>
<dbReference type="AlphaFoldDB" id="A0AAW2AL49"/>
<gene>
    <name evidence="2" type="ORF">ABG768_024520</name>
</gene>
<reference evidence="2 3" key="1">
    <citation type="submission" date="2024-05" db="EMBL/GenBank/DDBJ databases">
        <title>A high-quality chromosomal-level genome assembly of Topmouth culter (Culter alburnus).</title>
        <authorList>
            <person name="Zhao H."/>
        </authorList>
    </citation>
    <scope>NUCLEOTIDE SEQUENCE [LARGE SCALE GENOMIC DNA]</scope>
    <source>
        <strain evidence="2">CATC2023</strain>
        <tissue evidence="2">Muscle</tissue>
    </source>
</reference>
<evidence type="ECO:0000256" key="1">
    <source>
        <dbReference type="SAM" id="MobiDB-lite"/>
    </source>
</evidence>
<sequence length="103" mass="11467">MKHGSICTGQRPSDARGSPRPVTAAAHLINTHRRCYSERRCTNPRDVWTDLCISAPPEPELLSGALPNVMRGKIKLVWDQQSRATDGGSAVRRVRCRYSDPLL</sequence>
<name>A0AAW2AL49_CULAL</name>
<evidence type="ECO:0000313" key="2">
    <source>
        <dbReference type="EMBL" id="KAK9973818.1"/>
    </source>
</evidence>
<feature type="non-terminal residue" evidence="2">
    <location>
        <position position="103"/>
    </location>
</feature>